<organism evidence="2 3">
    <name type="scientific">Oribacterium sinus F0268</name>
    <dbReference type="NCBI Taxonomy" id="585501"/>
    <lineage>
        <taxon>Bacteria</taxon>
        <taxon>Bacillati</taxon>
        <taxon>Bacillota</taxon>
        <taxon>Clostridia</taxon>
        <taxon>Lachnospirales</taxon>
        <taxon>Lachnospiraceae</taxon>
        <taxon>Oribacterium</taxon>
    </lineage>
</organism>
<keyword evidence="1" id="KW-0472">Membrane</keyword>
<feature type="transmembrane region" description="Helical" evidence="1">
    <location>
        <begin position="32"/>
        <end position="51"/>
    </location>
</feature>
<name>C2L008_9FIRM</name>
<proteinExistence type="predicted"/>
<dbReference type="Proteomes" id="UP000004121">
    <property type="component" value="Unassembled WGS sequence"/>
</dbReference>
<evidence type="ECO:0000313" key="3">
    <source>
        <dbReference type="Proteomes" id="UP000004121"/>
    </source>
</evidence>
<dbReference type="AlphaFoldDB" id="C2L008"/>
<dbReference type="InParanoid" id="C2L008"/>
<sequence length="57" mass="6684">MLSSFYALTSALLCLFFVFILCIYSLYFFLCFFFMFLLCVSFLLFSIPSLIPARLIL</sequence>
<keyword evidence="1" id="KW-0812">Transmembrane</keyword>
<keyword evidence="1" id="KW-1133">Transmembrane helix</keyword>
<evidence type="ECO:0000313" key="2">
    <source>
        <dbReference type="EMBL" id="EEJ50634.1"/>
    </source>
</evidence>
<protein>
    <submittedName>
        <fullName evidence="2">Uncharacterized protein</fullName>
    </submittedName>
</protein>
<feature type="transmembrane region" description="Helical" evidence="1">
    <location>
        <begin position="5"/>
        <end position="26"/>
    </location>
</feature>
<comment type="caution">
    <text evidence="2">The sequence shown here is derived from an EMBL/GenBank/DDBJ whole genome shotgun (WGS) entry which is preliminary data.</text>
</comment>
<dbReference type="STRING" id="585501.HMPREF6123_2077"/>
<dbReference type="EMBL" id="ACKX01000199">
    <property type="protein sequence ID" value="EEJ50634.1"/>
    <property type="molecule type" value="Genomic_DNA"/>
</dbReference>
<reference evidence="2 3" key="1">
    <citation type="submission" date="2009-04" db="EMBL/GenBank/DDBJ databases">
        <authorList>
            <person name="Qin X."/>
            <person name="Bachman B."/>
            <person name="Battles P."/>
            <person name="Bell A."/>
            <person name="Bess C."/>
            <person name="Bickham C."/>
            <person name="Chaboub L."/>
            <person name="Chen D."/>
            <person name="Coyle M."/>
            <person name="Deiros D.R."/>
            <person name="Dinh H."/>
            <person name="Forbes L."/>
            <person name="Fowler G."/>
            <person name="Francisco L."/>
            <person name="Fu Q."/>
            <person name="Gubbala S."/>
            <person name="Hale W."/>
            <person name="Han Y."/>
            <person name="Hemphill L."/>
            <person name="Highlander S.K."/>
            <person name="Hirani K."/>
            <person name="Hogues M."/>
            <person name="Jackson L."/>
            <person name="Jakkamsetti A."/>
            <person name="Javaid M."/>
            <person name="Jiang H."/>
            <person name="Korchina V."/>
            <person name="Kovar C."/>
            <person name="Lara F."/>
            <person name="Lee S."/>
            <person name="Mata R."/>
            <person name="Mathew T."/>
            <person name="Moen C."/>
            <person name="Morales K."/>
            <person name="Munidasa M."/>
            <person name="Nazareth L."/>
            <person name="Ngo R."/>
            <person name="Nguyen L."/>
            <person name="Okwuonu G."/>
            <person name="Ongeri F."/>
            <person name="Patil S."/>
            <person name="Petrosino J."/>
            <person name="Pham C."/>
            <person name="Pham P."/>
            <person name="Pu L.-L."/>
            <person name="Puazo M."/>
            <person name="Raj R."/>
            <person name="Reid J."/>
            <person name="Rouhana J."/>
            <person name="Saada N."/>
            <person name="Shang Y."/>
            <person name="Simmons D."/>
            <person name="Thornton R."/>
            <person name="Warren J."/>
            <person name="Weissenberger G."/>
            <person name="Zhang J."/>
            <person name="Zhang L."/>
            <person name="Zhou C."/>
            <person name="Zhu D."/>
            <person name="Muzny D."/>
            <person name="Worley K."/>
            <person name="Gibbs R."/>
        </authorList>
    </citation>
    <scope>NUCLEOTIDE SEQUENCE [LARGE SCALE GENOMIC DNA]</scope>
    <source>
        <strain evidence="2 3">F0268</strain>
    </source>
</reference>
<gene>
    <name evidence="2" type="ORF">HMPREF6123_2077</name>
</gene>
<dbReference type="HOGENOM" id="CLU_2992313_0_0_9"/>
<keyword evidence="3" id="KW-1185">Reference proteome</keyword>
<evidence type="ECO:0000256" key="1">
    <source>
        <dbReference type="SAM" id="Phobius"/>
    </source>
</evidence>
<accession>C2L008</accession>